<keyword evidence="5" id="KW-0636">Prenylation</keyword>
<dbReference type="PROSITE" id="PS50846">
    <property type="entry name" value="HMA_2"/>
    <property type="match status" value="1"/>
</dbReference>
<keyword evidence="10" id="KW-1185">Reference proteome</keyword>
<dbReference type="InterPro" id="IPR006121">
    <property type="entry name" value="HMA_dom"/>
</dbReference>
<dbReference type="EMBL" id="JAMZMK010000236">
    <property type="protein sequence ID" value="KAI7756888.1"/>
    <property type="molecule type" value="Genomic_DNA"/>
</dbReference>
<feature type="compositionally biased region" description="Basic and acidic residues" evidence="7">
    <location>
        <begin position="201"/>
        <end position="230"/>
    </location>
</feature>
<evidence type="ECO:0000256" key="6">
    <source>
        <dbReference type="ARBA" id="ARBA00024045"/>
    </source>
</evidence>
<feature type="region of interest" description="Disordered" evidence="7">
    <location>
        <begin position="44"/>
        <end position="75"/>
    </location>
</feature>
<proteinExistence type="inferred from homology"/>
<feature type="compositionally biased region" description="Basic and acidic residues" evidence="7">
    <location>
        <begin position="45"/>
        <end position="74"/>
    </location>
</feature>
<dbReference type="GO" id="GO:0016020">
    <property type="term" value="C:membrane"/>
    <property type="evidence" value="ECO:0007669"/>
    <property type="project" value="UniProtKB-SubCell"/>
</dbReference>
<evidence type="ECO:0000256" key="4">
    <source>
        <dbReference type="ARBA" id="ARBA00023288"/>
    </source>
</evidence>
<accession>A0AAD5DAA1</accession>
<keyword evidence="4" id="KW-0449">Lipoprotein</keyword>
<feature type="region of interest" description="Disordered" evidence="7">
    <location>
        <begin position="201"/>
        <end position="236"/>
    </location>
</feature>
<dbReference type="InterPro" id="IPR051863">
    <property type="entry name" value="HIPP"/>
</dbReference>
<feature type="non-terminal residue" evidence="9">
    <location>
        <position position="236"/>
    </location>
</feature>
<dbReference type="GO" id="GO:0009626">
    <property type="term" value="P:plant-type hypersensitive response"/>
    <property type="evidence" value="ECO:0007669"/>
    <property type="project" value="UniProtKB-KW"/>
</dbReference>
<gene>
    <name evidence="9" type="ORF">M8C21_030302</name>
</gene>
<organism evidence="9 10">
    <name type="scientific">Ambrosia artemisiifolia</name>
    <name type="common">Common ragweed</name>
    <dbReference type="NCBI Taxonomy" id="4212"/>
    <lineage>
        <taxon>Eukaryota</taxon>
        <taxon>Viridiplantae</taxon>
        <taxon>Streptophyta</taxon>
        <taxon>Embryophyta</taxon>
        <taxon>Tracheophyta</taxon>
        <taxon>Spermatophyta</taxon>
        <taxon>Magnoliopsida</taxon>
        <taxon>eudicotyledons</taxon>
        <taxon>Gunneridae</taxon>
        <taxon>Pentapetalae</taxon>
        <taxon>asterids</taxon>
        <taxon>campanulids</taxon>
        <taxon>Asterales</taxon>
        <taxon>Asteraceae</taxon>
        <taxon>Asteroideae</taxon>
        <taxon>Heliantheae alliance</taxon>
        <taxon>Heliantheae</taxon>
        <taxon>Ambrosia</taxon>
    </lineage>
</organism>
<comment type="subcellular location">
    <subcellularLocation>
        <location evidence="1">Membrane</location>
        <topology evidence="1">Peripheral membrane protein</topology>
    </subcellularLocation>
</comment>
<dbReference type="PANTHER" id="PTHR45811:SF49">
    <property type="entry name" value="OS04G0667600 PROTEIN"/>
    <property type="match status" value="1"/>
</dbReference>
<dbReference type="Proteomes" id="UP001206925">
    <property type="component" value="Unassembled WGS sequence"/>
</dbReference>
<evidence type="ECO:0000256" key="2">
    <source>
        <dbReference type="ARBA" id="ARBA00022481"/>
    </source>
</evidence>
<dbReference type="PANTHER" id="PTHR45811">
    <property type="entry name" value="COPPER TRANSPORT PROTEIN FAMILY-RELATED"/>
    <property type="match status" value="1"/>
</dbReference>
<dbReference type="Gene3D" id="3.30.70.100">
    <property type="match status" value="1"/>
</dbReference>
<dbReference type="SUPFAM" id="SSF55008">
    <property type="entry name" value="HMA, heavy metal-associated domain"/>
    <property type="match status" value="1"/>
</dbReference>
<feature type="domain" description="HMA" evidence="8">
    <location>
        <begin position="121"/>
        <end position="187"/>
    </location>
</feature>
<evidence type="ECO:0000256" key="5">
    <source>
        <dbReference type="ARBA" id="ARBA00023289"/>
    </source>
</evidence>
<evidence type="ECO:0000256" key="3">
    <source>
        <dbReference type="ARBA" id="ARBA00022723"/>
    </source>
</evidence>
<keyword evidence="2" id="KW-0488">Methylation</keyword>
<evidence type="ECO:0000256" key="7">
    <source>
        <dbReference type="SAM" id="MobiDB-lite"/>
    </source>
</evidence>
<reference evidence="9" key="1">
    <citation type="submission" date="2022-06" db="EMBL/GenBank/DDBJ databases">
        <title>Uncovering the hologenomic basis of an extraordinary plant invasion.</title>
        <authorList>
            <person name="Bieker V.C."/>
            <person name="Martin M.D."/>
            <person name="Gilbert T."/>
            <person name="Hodgins K."/>
            <person name="Battlay P."/>
            <person name="Petersen B."/>
            <person name="Wilson J."/>
        </authorList>
    </citation>
    <scope>NUCLEOTIDE SEQUENCE</scope>
    <source>
        <strain evidence="9">AA19_3_7</strain>
        <tissue evidence="9">Leaf</tissue>
    </source>
</reference>
<evidence type="ECO:0000313" key="10">
    <source>
        <dbReference type="Proteomes" id="UP001206925"/>
    </source>
</evidence>
<dbReference type="GO" id="GO:0046872">
    <property type="term" value="F:metal ion binding"/>
    <property type="evidence" value="ECO:0007669"/>
    <property type="project" value="UniProtKB-KW"/>
</dbReference>
<dbReference type="InterPro" id="IPR036163">
    <property type="entry name" value="HMA_dom_sf"/>
</dbReference>
<evidence type="ECO:0000259" key="8">
    <source>
        <dbReference type="PROSITE" id="PS50846"/>
    </source>
</evidence>
<protein>
    <recommendedName>
        <fullName evidence="8">HMA domain-containing protein</fullName>
    </recommendedName>
</protein>
<keyword evidence="3" id="KW-0479">Metal-binding</keyword>
<evidence type="ECO:0000313" key="9">
    <source>
        <dbReference type="EMBL" id="KAI7756888.1"/>
    </source>
</evidence>
<comment type="caution">
    <text evidence="9">The sequence shown here is derived from an EMBL/GenBank/DDBJ whole genome shotgun (WGS) entry which is preliminary data.</text>
</comment>
<comment type="similarity">
    <text evidence="6">Belongs to the HIPP family.</text>
</comment>
<name>A0AAD5DAA1_AMBAR</name>
<sequence>EDVYKIGEMLKSSIGNKSVAFTSSLLLKEGLQSTIRSDIVDEAMEEQKENEGVPKAFVSDEIRESAPHPQEESSKSVVTHEAIGKANKGERLNEVTGMEKDVTQKLSSVDALAQKGILKTKKKIVLSVNLSNKTKRQEIMNILSGLQGIESFSFNVIEGKLTVIGDADPWTVLKYIVEIADTEFISIVPASEERAIAKRFKKEESATEERAKRFKREEDASEEHELWEKSETEDEA</sequence>
<dbReference type="AlphaFoldDB" id="A0AAD5DAA1"/>
<evidence type="ECO:0000256" key="1">
    <source>
        <dbReference type="ARBA" id="ARBA00004170"/>
    </source>
</evidence>